<evidence type="ECO:0000313" key="2">
    <source>
        <dbReference type="EMBL" id="MFC6331494.1"/>
    </source>
</evidence>
<keyword evidence="1" id="KW-0812">Transmembrane</keyword>
<reference evidence="3" key="1">
    <citation type="journal article" date="2019" name="Int. J. Syst. Evol. Microbiol.">
        <title>The Global Catalogue of Microorganisms (GCM) 10K type strain sequencing project: providing services to taxonomists for standard genome sequencing and annotation.</title>
        <authorList>
            <consortium name="The Broad Institute Genomics Platform"/>
            <consortium name="The Broad Institute Genome Sequencing Center for Infectious Disease"/>
            <person name="Wu L."/>
            <person name="Ma J."/>
        </authorList>
    </citation>
    <scope>NUCLEOTIDE SEQUENCE [LARGE SCALE GENOMIC DNA]</scope>
    <source>
        <strain evidence="3">PCU 280</strain>
    </source>
</reference>
<dbReference type="Pfam" id="PF04286">
    <property type="entry name" value="DUF445"/>
    <property type="match status" value="1"/>
</dbReference>
<name>A0ABW1V266_9BACL</name>
<dbReference type="EMBL" id="JBHSTE010000001">
    <property type="protein sequence ID" value="MFC6331494.1"/>
    <property type="molecule type" value="Genomic_DNA"/>
</dbReference>
<feature type="transmembrane region" description="Helical" evidence="1">
    <location>
        <begin position="9"/>
        <end position="28"/>
    </location>
</feature>
<keyword evidence="1" id="KW-0472">Membrane</keyword>
<proteinExistence type="predicted"/>
<organism evidence="2 3">
    <name type="scientific">Paenibacillus septentrionalis</name>
    <dbReference type="NCBI Taxonomy" id="429342"/>
    <lineage>
        <taxon>Bacteria</taxon>
        <taxon>Bacillati</taxon>
        <taxon>Bacillota</taxon>
        <taxon>Bacilli</taxon>
        <taxon>Bacillales</taxon>
        <taxon>Paenibacillaceae</taxon>
        <taxon>Paenibacillus</taxon>
    </lineage>
</organism>
<keyword evidence="1" id="KW-1133">Transmembrane helix</keyword>
<dbReference type="Proteomes" id="UP001596233">
    <property type="component" value="Unassembled WGS sequence"/>
</dbReference>
<evidence type="ECO:0000313" key="3">
    <source>
        <dbReference type="Proteomes" id="UP001596233"/>
    </source>
</evidence>
<keyword evidence="3" id="KW-1185">Reference proteome</keyword>
<dbReference type="RefSeq" id="WP_379230802.1">
    <property type="nucleotide sequence ID" value="NZ_JBHSTE010000001.1"/>
</dbReference>
<protein>
    <submittedName>
        <fullName evidence="2">DUF445 family protein</fullName>
    </submittedName>
</protein>
<dbReference type="PANTHER" id="PTHR38442">
    <property type="entry name" value="INNER MEMBRANE PROTEIN-RELATED"/>
    <property type="match status" value="1"/>
</dbReference>
<sequence>MKISLKQSVNASIIIAFIGVLVSFPYQGSFIGGLLFAACSAAVIGGLADSFAVSALFGQPLKIKWPQWMGTNIIARNRQRLINELVDMVQVELLSPEMITKQLRNYNVAQAVSSYAQSAHGKQAIKELTVKLVADLLKVSNPSVVSVSLKRLLKQGMNSTHPTVLAGIIIKWLIREQYDSKIIAVLARQLQQFIAQEQVTKFVQEFIATALRSYENNKKGRQFVNGIAGLNADELTAKVMQTASSTLSAIEKGEHAWIEKMRASLLELVADWENQTEEATLWDERLRKLGMALVNGVMDEQRVKVMIQSLIEQLDQSALEGQQPSLTGWLHQQLDQLIDRLGEQHDLFEQLNQYVITSLTSFIERNHGYIGRLVREKLEQFDEQQLIALVQEKAGKDLQYIRLNGTLVGALIGLLLFLIQFALGGVLA</sequence>
<dbReference type="PANTHER" id="PTHR38442:SF1">
    <property type="entry name" value="INNER MEMBRANE PROTEIN"/>
    <property type="match status" value="1"/>
</dbReference>
<accession>A0ABW1V266</accession>
<dbReference type="InterPro" id="IPR007383">
    <property type="entry name" value="DUF445"/>
</dbReference>
<feature type="transmembrane region" description="Helical" evidence="1">
    <location>
        <begin position="403"/>
        <end position="423"/>
    </location>
</feature>
<comment type="caution">
    <text evidence="2">The sequence shown here is derived from an EMBL/GenBank/DDBJ whole genome shotgun (WGS) entry which is preliminary data.</text>
</comment>
<gene>
    <name evidence="2" type="ORF">ACFP56_02590</name>
</gene>
<evidence type="ECO:0000256" key="1">
    <source>
        <dbReference type="SAM" id="Phobius"/>
    </source>
</evidence>